<dbReference type="KEGG" id="tet:TTHERM_00878140"/>
<dbReference type="AlphaFoldDB" id="Q23H27"/>
<protein>
    <submittedName>
        <fullName evidence="1">Uncharacterized protein</fullName>
    </submittedName>
</protein>
<reference evidence="2" key="1">
    <citation type="journal article" date="2006" name="PLoS Biol.">
        <title>Macronuclear genome sequence of the ciliate Tetrahymena thermophila, a model eukaryote.</title>
        <authorList>
            <person name="Eisen J.A."/>
            <person name="Coyne R.S."/>
            <person name="Wu M."/>
            <person name="Wu D."/>
            <person name="Thiagarajan M."/>
            <person name="Wortman J.R."/>
            <person name="Badger J.H."/>
            <person name="Ren Q."/>
            <person name="Amedeo P."/>
            <person name="Jones K.M."/>
            <person name="Tallon L.J."/>
            <person name="Delcher A.L."/>
            <person name="Salzberg S.L."/>
            <person name="Silva J.C."/>
            <person name="Haas B.J."/>
            <person name="Majoros W.H."/>
            <person name="Farzad M."/>
            <person name="Carlton J.M."/>
            <person name="Smith R.K. Jr."/>
            <person name="Garg J."/>
            <person name="Pearlman R.E."/>
            <person name="Karrer K.M."/>
            <person name="Sun L."/>
            <person name="Manning G."/>
            <person name="Elde N.C."/>
            <person name="Turkewitz A.P."/>
            <person name="Asai D.J."/>
            <person name="Wilkes D.E."/>
            <person name="Wang Y."/>
            <person name="Cai H."/>
            <person name="Collins K."/>
            <person name="Stewart B.A."/>
            <person name="Lee S.R."/>
            <person name="Wilamowska K."/>
            <person name="Weinberg Z."/>
            <person name="Ruzzo W.L."/>
            <person name="Wloga D."/>
            <person name="Gaertig J."/>
            <person name="Frankel J."/>
            <person name="Tsao C.-C."/>
            <person name="Gorovsky M.A."/>
            <person name="Keeling P.J."/>
            <person name="Waller R.F."/>
            <person name="Patron N.J."/>
            <person name="Cherry J.M."/>
            <person name="Stover N.A."/>
            <person name="Krieger C.J."/>
            <person name="del Toro C."/>
            <person name="Ryder H.F."/>
            <person name="Williamson S.C."/>
            <person name="Barbeau R.A."/>
            <person name="Hamilton E.P."/>
            <person name="Orias E."/>
        </authorList>
    </citation>
    <scope>NUCLEOTIDE SEQUENCE [LARGE SCALE GENOMIC DNA]</scope>
    <source>
        <strain evidence="2">SB210</strain>
    </source>
</reference>
<name>Q23H27_TETTS</name>
<proteinExistence type="predicted"/>
<accession>Q23H27</accession>
<dbReference type="Proteomes" id="UP000009168">
    <property type="component" value="Unassembled WGS sequence"/>
</dbReference>
<dbReference type="GeneID" id="7846541"/>
<evidence type="ECO:0000313" key="1">
    <source>
        <dbReference type="EMBL" id="EAR95820.2"/>
    </source>
</evidence>
<dbReference type="InParanoid" id="Q23H27"/>
<keyword evidence="2" id="KW-1185">Reference proteome</keyword>
<organism evidence="1 2">
    <name type="scientific">Tetrahymena thermophila (strain SB210)</name>
    <dbReference type="NCBI Taxonomy" id="312017"/>
    <lineage>
        <taxon>Eukaryota</taxon>
        <taxon>Sar</taxon>
        <taxon>Alveolata</taxon>
        <taxon>Ciliophora</taxon>
        <taxon>Intramacronucleata</taxon>
        <taxon>Oligohymenophorea</taxon>
        <taxon>Hymenostomatida</taxon>
        <taxon>Tetrahymenina</taxon>
        <taxon>Tetrahymenidae</taxon>
        <taxon>Tetrahymena</taxon>
    </lineage>
</organism>
<dbReference type="RefSeq" id="XP_001016065.2">
    <property type="nucleotide sequence ID" value="XM_001016065.2"/>
</dbReference>
<sequence length="400" mass="47321">MAIKRTLRIGPYGSNQGLKEFIENSSFLQQNNGDRYSESKEKSTKGLNLSFCMKRDLSTLNKSFIMASQQNKMNDLSGSKSTKFTSQYQDQEFDTFKSRGRVLRSISGTNKMRELLNKNQTLDQSNSQFIRNKQRENLQYDKKFSKNMNQAIEIQENNGLTQLNSSGIHQSLLNEQKVICMNLNNFRHVSNDKTAHQYIKSLRNPESFTFNKKLTKTITRPFSIENKYQSNYMIKNNRDFKVHHEKPHEHLHLVTKKVGQPFNISQVDFGMHLREYQKENQQYIIREKRWKNSPTRNLSFHEHQNLSRSFLKTENSLDKSGNKELQFCQNENVSYIDYPSYDEKIVRKNYSLLRELKKDRSFRKQGDLSQSNLKWELSLKSYQRYEDLLENGSLNKSYIQ</sequence>
<dbReference type="HOGENOM" id="CLU_686048_0_0_1"/>
<evidence type="ECO:0000313" key="2">
    <source>
        <dbReference type="Proteomes" id="UP000009168"/>
    </source>
</evidence>
<dbReference type="EMBL" id="GG662702">
    <property type="protein sequence ID" value="EAR95820.2"/>
    <property type="molecule type" value="Genomic_DNA"/>
</dbReference>
<gene>
    <name evidence="1" type="ORF">TTHERM_00878140</name>
</gene>